<evidence type="ECO:0000256" key="2">
    <source>
        <dbReference type="ARBA" id="ARBA00022448"/>
    </source>
</evidence>
<dbReference type="GO" id="GO:0015424">
    <property type="term" value="F:ABC-type amino acid transporter activity"/>
    <property type="evidence" value="ECO:0007669"/>
    <property type="project" value="InterPro"/>
</dbReference>
<dbReference type="InterPro" id="IPR050086">
    <property type="entry name" value="MetN_ABC_transporter-like"/>
</dbReference>
<evidence type="ECO:0000256" key="3">
    <source>
        <dbReference type="ARBA" id="ARBA00022475"/>
    </source>
</evidence>
<dbReference type="InterPro" id="IPR003439">
    <property type="entry name" value="ABC_transporter-like_ATP-bd"/>
</dbReference>
<evidence type="ECO:0000259" key="7">
    <source>
        <dbReference type="PROSITE" id="PS50893"/>
    </source>
</evidence>
<dbReference type="SUPFAM" id="SSF52540">
    <property type="entry name" value="P-loop containing nucleoside triphosphate hydrolases"/>
    <property type="match status" value="1"/>
</dbReference>
<comment type="caution">
    <text evidence="8">The sequence shown here is derived from an EMBL/GenBank/DDBJ whole genome shotgun (WGS) entry which is preliminary data.</text>
</comment>
<feature type="domain" description="ABC transporter" evidence="7">
    <location>
        <begin position="14"/>
        <end position="262"/>
    </location>
</feature>
<dbReference type="PANTHER" id="PTHR43166:SF35">
    <property type="entry name" value="L-CYSTINE IMPORT ATP-BINDING PROTEIN TCYN"/>
    <property type="match status" value="1"/>
</dbReference>
<dbReference type="GO" id="GO:0005524">
    <property type="term" value="F:ATP binding"/>
    <property type="evidence" value="ECO:0007669"/>
    <property type="project" value="UniProtKB-KW"/>
</dbReference>
<keyword evidence="3" id="KW-1003">Cell membrane</keyword>
<dbReference type="EMBL" id="QWLM01000015">
    <property type="protein sequence ID" value="RHW44617.1"/>
    <property type="molecule type" value="Genomic_DNA"/>
</dbReference>
<name>A0A417Z2D7_9MICO</name>
<reference evidence="8 9" key="1">
    <citation type="submission" date="2018-08" db="EMBL/GenBank/DDBJ databases">
        <title>Whole genome sequence analysis of Dermacoccus abyssi bacteria isolated from Deep Mariana trench Micromonospora spp reveals genes involved in the environmental adaptation and production of secondary metabolites.</title>
        <authorList>
            <person name="Abdel-Mageed W.M."/>
            <person name="Lehri B."/>
            <person name="Nouioui I."/>
            <person name="Goodfellow I."/>
            <person name="Jaspars M."/>
            <person name="Karlyshev A."/>
        </authorList>
    </citation>
    <scope>NUCLEOTIDE SEQUENCE [LARGE SCALE GENOMIC DNA]</scope>
    <source>
        <strain evidence="8 9">MT1.1</strain>
    </source>
</reference>
<dbReference type="PIRSF" id="PIRSF039085">
    <property type="entry name" value="ABC_ATPase_HisP"/>
    <property type="match status" value="1"/>
</dbReference>
<dbReference type="SMART" id="SM00382">
    <property type="entry name" value="AAA"/>
    <property type="match status" value="1"/>
</dbReference>
<dbReference type="Gene3D" id="3.40.50.300">
    <property type="entry name" value="P-loop containing nucleotide triphosphate hydrolases"/>
    <property type="match status" value="1"/>
</dbReference>
<dbReference type="InterPro" id="IPR027417">
    <property type="entry name" value="P-loop_NTPase"/>
</dbReference>
<proteinExistence type="predicted"/>
<evidence type="ECO:0000256" key="5">
    <source>
        <dbReference type="ARBA" id="ARBA00022840"/>
    </source>
</evidence>
<evidence type="ECO:0000256" key="6">
    <source>
        <dbReference type="ARBA" id="ARBA00023136"/>
    </source>
</evidence>
<evidence type="ECO:0000256" key="4">
    <source>
        <dbReference type="ARBA" id="ARBA00022741"/>
    </source>
</evidence>
<dbReference type="Proteomes" id="UP000285376">
    <property type="component" value="Unassembled WGS sequence"/>
</dbReference>
<accession>A0A417Z2D7</accession>
<keyword evidence="5 8" id="KW-0067">ATP-binding</keyword>
<dbReference type="AlphaFoldDB" id="A0A417Z2D7"/>
<evidence type="ECO:0000313" key="8">
    <source>
        <dbReference type="EMBL" id="RHW44617.1"/>
    </source>
</evidence>
<organism evidence="8 9">
    <name type="scientific">Dermacoccus abyssi</name>
    <dbReference type="NCBI Taxonomy" id="322596"/>
    <lineage>
        <taxon>Bacteria</taxon>
        <taxon>Bacillati</taxon>
        <taxon>Actinomycetota</taxon>
        <taxon>Actinomycetes</taxon>
        <taxon>Micrococcales</taxon>
        <taxon>Dermacoccaceae</taxon>
        <taxon>Dermacoccus</taxon>
    </lineage>
</organism>
<sequence>MTDHTTTQATGPLVEVTGLRKAFGGTTVLRDIDFTVPKGSVTVLLGPSGSGKTTVLRSLNVLDLPDAGVVRIGDASVDFSAVTRGRDGRARGESAKSVAALRRQSGMVFQQHNLFPHKSALENVIEGPVVVQGEPVREAEERGRELLAKVGLADQADKYPYQLSGGQQQRVGIARALALRPELLLFDEPTSALDPELVGGVLSVMRELADEGRTMFVVTHEIRFARDVADQVLFMDGGVVVERGTPAEVIDAPRMERTQMFLKRILDPLS</sequence>
<dbReference type="GO" id="GO:0005886">
    <property type="term" value="C:plasma membrane"/>
    <property type="evidence" value="ECO:0007669"/>
    <property type="project" value="UniProtKB-SubCell"/>
</dbReference>
<dbReference type="InterPro" id="IPR017871">
    <property type="entry name" value="ABC_transporter-like_CS"/>
</dbReference>
<protein>
    <submittedName>
        <fullName evidence="8">Amino acid ABC transporter ATP-binding protein</fullName>
    </submittedName>
</protein>
<dbReference type="CDD" id="cd03262">
    <property type="entry name" value="ABC_HisP_GlnQ"/>
    <property type="match status" value="1"/>
</dbReference>
<dbReference type="InterPro" id="IPR030679">
    <property type="entry name" value="ABC_ATPase_HisP-typ"/>
</dbReference>
<dbReference type="PANTHER" id="PTHR43166">
    <property type="entry name" value="AMINO ACID IMPORT ATP-BINDING PROTEIN"/>
    <property type="match status" value="1"/>
</dbReference>
<dbReference type="PROSITE" id="PS00211">
    <property type="entry name" value="ABC_TRANSPORTER_1"/>
    <property type="match status" value="1"/>
</dbReference>
<evidence type="ECO:0000313" key="9">
    <source>
        <dbReference type="Proteomes" id="UP000285376"/>
    </source>
</evidence>
<gene>
    <name evidence="8" type="ORF">D1832_12165</name>
</gene>
<dbReference type="PROSITE" id="PS50893">
    <property type="entry name" value="ABC_TRANSPORTER_2"/>
    <property type="match status" value="1"/>
</dbReference>
<keyword evidence="4" id="KW-0547">Nucleotide-binding</keyword>
<comment type="subcellular location">
    <subcellularLocation>
        <location evidence="1">Cell membrane</location>
        <topology evidence="1">Peripheral membrane protein</topology>
    </subcellularLocation>
</comment>
<evidence type="ECO:0000256" key="1">
    <source>
        <dbReference type="ARBA" id="ARBA00004202"/>
    </source>
</evidence>
<keyword evidence="2" id="KW-0813">Transport</keyword>
<keyword evidence="6" id="KW-0472">Membrane</keyword>
<dbReference type="GO" id="GO:0016887">
    <property type="term" value="F:ATP hydrolysis activity"/>
    <property type="evidence" value="ECO:0007669"/>
    <property type="project" value="InterPro"/>
</dbReference>
<dbReference type="InterPro" id="IPR003593">
    <property type="entry name" value="AAA+_ATPase"/>
</dbReference>
<dbReference type="Pfam" id="PF00005">
    <property type="entry name" value="ABC_tran"/>
    <property type="match status" value="1"/>
</dbReference>
<dbReference type="RefSeq" id="WP_118914347.1">
    <property type="nucleotide sequence ID" value="NZ_CBCRVH010000015.1"/>
</dbReference>